<dbReference type="PROSITE" id="PS50995">
    <property type="entry name" value="HTH_MARR_2"/>
    <property type="match status" value="1"/>
</dbReference>
<keyword evidence="2" id="KW-0238">DNA-binding</keyword>
<dbReference type="InterPro" id="IPR036390">
    <property type="entry name" value="WH_DNA-bd_sf"/>
</dbReference>
<evidence type="ECO:0000259" key="1">
    <source>
        <dbReference type="PROSITE" id="PS50995"/>
    </source>
</evidence>
<dbReference type="Gene3D" id="1.10.10.10">
    <property type="entry name" value="Winged helix-like DNA-binding domain superfamily/Winged helix DNA-binding domain"/>
    <property type="match status" value="1"/>
</dbReference>
<dbReference type="PANTHER" id="PTHR33164">
    <property type="entry name" value="TRANSCRIPTIONAL REGULATOR, MARR FAMILY"/>
    <property type="match status" value="1"/>
</dbReference>
<dbReference type="PRINTS" id="PR00598">
    <property type="entry name" value="HTHMARR"/>
</dbReference>
<protein>
    <submittedName>
        <fullName evidence="2">DNA-binding MarR family transcriptional regulator</fullName>
    </submittedName>
</protein>
<dbReference type="GO" id="GO:0003677">
    <property type="term" value="F:DNA binding"/>
    <property type="evidence" value="ECO:0007669"/>
    <property type="project" value="UniProtKB-KW"/>
</dbReference>
<keyword evidence="3" id="KW-1185">Reference proteome</keyword>
<feature type="domain" description="HTH marR-type" evidence="1">
    <location>
        <begin position="16"/>
        <end position="152"/>
    </location>
</feature>
<evidence type="ECO:0000313" key="3">
    <source>
        <dbReference type="Proteomes" id="UP001180840"/>
    </source>
</evidence>
<dbReference type="Proteomes" id="UP001180840">
    <property type="component" value="Unassembled WGS sequence"/>
</dbReference>
<dbReference type="SMART" id="SM00347">
    <property type="entry name" value="HTH_MARR"/>
    <property type="match status" value="1"/>
</dbReference>
<evidence type="ECO:0000313" key="2">
    <source>
        <dbReference type="EMBL" id="MDR7330168.1"/>
    </source>
</evidence>
<comment type="caution">
    <text evidence="2">The sequence shown here is derived from an EMBL/GenBank/DDBJ whole genome shotgun (WGS) entry which is preliminary data.</text>
</comment>
<dbReference type="RefSeq" id="WP_290195627.1">
    <property type="nucleotide sequence ID" value="NZ_CP047654.1"/>
</dbReference>
<accession>A0ABU2A230</accession>
<dbReference type="InterPro" id="IPR039422">
    <property type="entry name" value="MarR/SlyA-like"/>
</dbReference>
<organism evidence="2 3">
    <name type="scientific">Corynebacterium guangdongense</name>
    <dbReference type="NCBI Taxonomy" id="1783348"/>
    <lineage>
        <taxon>Bacteria</taxon>
        <taxon>Bacillati</taxon>
        <taxon>Actinomycetota</taxon>
        <taxon>Actinomycetes</taxon>
        <taxon>Mycobacteriales</taxon>
        <taxon>Corynebacteriaceae</taxon>
        <taxon>Corynebacterium</taxon>
    </lineage>
</organism>
<dbReference type="InterPro" id="IPR036388">
    <property type="entry name" value="WH-like_DNA-bd_sf"/>
</dbReference>
<proteinExistence type="predicted"/>
<dbReference type="SUPFAM" id="SSF46785">
    <property type="entry name" value="Winged helix' DNA-binding domain"/>
    <property type="match status" value="1"/>
</dbReference>
<name>A0ABU2A230_9CORY</name>
<dbReference type="PANTHER" id="PTHR33164:SF99">
    <property type="entry name" value="MARR FAMILY REGULATORY PROTEIN"/>
    <property type="match status" value="1"/>
</dbReference>
<reference evidence="2" key="1">
    <citation type="submission" date="2023-07" db="EMBL/GenBank/DDBJ databases">
        <title>Sequencing the genomes of 1000 actinobacteria strains.</title>
        <authorList>
            <person name="Klenk H.-P."/>
        </authorList>
    </citation>
    <scope>NUCLEOTIDE SEQUENCE</scope>
    <source>
        <strain evidence="2">DSM 107476</strain>
    </source>
</reference>
<dbReference type="EMBL" id="JAVDXZ010000001">
    <property type="protein sequence ID" value="MDR7330168.1"/>
    <property type="molecule type" value="Genomic_DNA"/>
</dbReference>
<sequence>MTTTNINPAHRLSGEETETWRNLSSFRLGLPAQLDTRLRRRAGISHHDFCALHHVATAERRPVRMSELATTADMSLSHLSRVVTRLEKRGLARRLPDPHDGRTTLVDLTRTGWSLYEENVPAHIAEIRRLVFDNLTPEESRALGSALRKMAASVRDADGAHECAGDTAEAV</sequence>
<gene>
    <name evidence="2" type="ORF">J2S39_001844</name>
</gene>
<dbReference type="InterPro" id="IPR000835">
    <property type="entry name" value="HTH_MarR-typ"/>
</dbReference>
<dbReference type="Pfam" id="PF12802">
    <property type="entry name" value="MarR_2"/>
    <property type="match status" value="1"/>
</dbReference>